<dbReference type="AlphaFoldDB" id="A0A9D4AVF9"/>
<evidence type="ECO:0000313" key="3">
    <source>
        <dbReference type="Proteomes" id="UP000827986"/>
    </source>
</evidence>
<accession>A0A9D4AVF9</accession>
<protein>
    <submittedName>
        <fullName evidence="2">Uncharacterized protein</fullName>
    </submittedName>
</protein>
<evidence type="ECO:0000313" key="2">
    <source>
        <dbReference type="EMBL" id="KAH1177837.1"/>
    </source>
</evidence>
<name>A0A9D4AVF9_9SAUR</name>
<gene>
    <name evidence="2" type="ORF">KIL84_011539</name>
</gene>
<evidence type="ECO:0000256" key="1">
    <source>
        <dbReference type="SAM" id="MobiDB-lite"/>
    </source>
</evidence>
<proteinExistence type="predicted"/>
<feature type="region of interest" description="Disordered" evidence="1">
    <location>
        <begin position="36"/>
        <end position="58"/>
    </location>
</feature>
<dbReference type="Proteomes" id="UP000827986">
    <property type="component" value="Unassembled WGS sequence"/>
</dbReference>
<sequence length="102" mass="11722">MVPARRGLDCRRLLEGWPDRCGRGCHTRSLLRRQKGTSLAYGPRLPKKSVTEPLQTPQQRPCDSWVLYSDVTFIPTPQRTDTSNWPTPLLQPTPCCTRCYLH</sequence>
<dbReference type="EMBL" id="JAHDVG010000474">
    <property type="protein sequence ID" value="KAH1177837.1"/>
    <property type="molecule type" value="Genomic_DNA"/>
</dbReference>
<keyword evidence="3" id="KW-1185">Reference proteome</keyword>
<reference evidence="2" key="1">
    <citation type="submission" date="2021-09" db="EMBL/GenBank/DDBJ databases">
        <title>The genome of Mauremys mutica provides insights into the evolution of semi-aquatic lifestyle.</title>
        <authorList>
            <person name="Gong S."/>
            <person name="Gao Y."/>
        </authorList>
    </citation>
    <scope>NUCLEOTIDE SEQUENCE</scope>
    <source>
        <strain evidence="2">MM-2020</strain>
        <tissue evidence="2">Muscle</tissue>
    </source>
</reference>
<comment type="caution">
    <text evidence="2">The sequence shown here is derived from an EMBL/GenBank/DDBJ whole genome shotgun (WGS) entry which is preliminary data.</text>
</comment>
<organism evidence="2 3">
    <name type="scientific">Mauremys mutica</name>
    <name type="common">yellowpond turtle</name>
    <dbReference type="NCBI Taxonomy" id="74926"/>
    <lineage>
        <taxon>Eukaryota</taxon>
        <taxon>Metazoa</taxon>
        <taxon>Chordata</taxon>
        <taxon>Craniata</taxon>
        <taxon>Vertebrata</taxon>
        <taxon>Euteleostomi</taxon>
        <taxon>Archelosauria</taxon>
        <taxon>Testudinata</taxon>
        <taxon>Testudines</taxon>
        <taxon>Cryptodira</taxon>
        <taxon>Durocryptodira</taxon>
        <taxon>Testudinoidea</taxon>
        <taxon>Geoemydidae</taxon>
        <taxon>Geoemydinae</taxon>
        <taxon>Mauremys</taxon>
    </lineage>
</organism>